<proteinExistence type="predicted"/>
<evidence type="ECO:0000313" key="2">
    <source>
        <dbReference type="Proteomes" id="UP000078541"/>
    </source>
</evidence>
<organism evidence="1 2">
    <name type="scientific">Trachymyrmex septentrionalis</name>
    <dbReference type="NCBI Taxonomy" id="34720"/>
    <lineage>
        <taxon>Eukaryota</taxon>
        <taxon>Metazoa</taxon>
        <taxon>Ecdysozoa</taxon>
        <taxon>Arthropoda</taxon>
        <taxon>Hexapoda</taxon>
        <taxon>Insecta</taxon>
        <taxon>Pterygota</taxon>
        <taxon>Neoptera</taxon>
        <taxon>Endopterygota</taxon>
        <taxon>Hymenoptera</taxon>
        <taxon>Apocrita</taxon>
        <taxon>Aculeata</taxon>
        <taxon>Formicoidea</taxon>
        <taxon>Formicidae</taxon>
        <taxon>Myrmicinae</taxon>
        <taxon>Trachymyrmex</taxon>
    </lineage>
</organism>
<accession>A0A151JW89</accession>
<dbReference type="AlphaFoldDB" id="A0A151JW89"/>
<dbReference type="EMBL" id="KQ981661">
    <property type="protein sequence ID" value="KYN38531.1"/>
    <property type="molecule type" value="Genomic_DNA"/>
</dbReference>
<gene>
    <name evidence="1" type="ORF">ALC56_07108</name>
</gene>
<keyword evidence="2" id="KW-1185">Reference proteome</keyword>
<dbReference type="Proteomes" id="UP000078541">
    <property type="component" value="Unassembled WGS sequence"/>
</dbReference>
<protein>
    <submittedName>
        <fullName evidence="1">Uncharacterized protein</fullName>
    </submittedName>
</protein>
<sequence length="125" mass="14859">MIEQIKTLAKSDISKEDLTDSIAYFKNMSLQFDLIYPDPPKQFTKFAKEVAGKMFKTFIKMLRKCTFYGDVEYFEELDVEEATNDDEYVLSEKIAKYHRVPFEVKLKIIMIANENPKWSFKYLQK</sequence>
<evidence type="ECO:0000313" key="1">
    <source>
        <dbReference type="EMBL" id="KYN38531.1"/>
    </source>
</evidence>
<name>A0A151JW89_9HYME</name>
<reference evidence="1 2" key="1">
    <citation type="submission" date="2016-03" db="EMBL/GenBank/DDBJ databases">
        <title>Trachymyrmex septentrionalis WGS genome.</title>
        <authorList>
            <person name="Nygaard S."/>
            <person name="Hu H."/>
            <person name="Boomsma J."/>
            <person name="Zhang G."/>
        </authorList>
    </citation>
    <scope>NUCLEOTIDE SEQUENCE [LARGE SCALE GENOMIC DNA]</scope>
    <source>
        <strain evidence="1">Tsep2-gDNA-1</strain>
        <tissue evidence="1">Whole body</tissue>
    </source>
</reference>